<dbReference type="InterPro" id="IPR021205">
    <property type="entry name" value="Lanti_perm_SpaE/MutE/EpiE-like"/>
</dbReference>
<accession>A0A0A3IZS5</accession>
<name>A0A0A3IZS5_9BACI</name>
<dbReference type="NCBIfam" id="TIGR03732">
    <property type="entry name" value="lanti_perm_MutE"/>
    <property type="match status" value="1"/>
</dbReference>
<evidence type="ECO:0008006" key="4">
    <source>
        <dbReference type="Google" id="ProtNLM"/>
    </source>
</evidence>
<sequence length="254" mass="28762">MILYLDLKSEFLKTKRTNIRKMVFIIPIICSLLAVGFNFLGGSEIVRLSVETIINHWGIIWVSVFIALTTGLLNNLEKKGTHFKTIIGLPINLHKKEISRTLLISGFLAIGSLTLIMLLILASLLIQTTPYLVPLSSCIVAVFLTYFVTLWQVPFCLWLSRKTNLFITLLLNSMLNLNLGSIFAPTEDWWMIPYSWHLRMLMPVTQLHSNGIPLPENDGLLNYSVVPIAIILGLVFFILLTFITAKSFNKIEVK</sequence>
<organism evidence="2 3">
    <name type="scientific">Lysinibacillus odysseyi 34hs-1 = NBRC 100172</name>
    <dbReference type="NCBI Taxonomy" id="1220589"/>
    <lineage>
        <taxon>Bacteria</taxon>
        <taxon>Bacillati</taxon>
        <taxon>Bacillota</taxon>
        <taxon>Bacilli</taxon>
        <taxon>Bacillales</taxon>
        <taxon>Bacillaceae</taxon>
        <taxon>Lysinibacillus</taxon>
    </lineage>
</organism>
<feature type="transmembrane region" description="Helical" evidence="1">
    <location>
        <begin position="165"/>
        <end position="184"/>
    </location>
</feature>
<feature type="transmembrane region" description="Helical" evidence="1">
    <location>
        <begin position="132"/>
        <end position="153"/>
    </location>
</feature>
<proteinExistence type="predicted"/>
<keyword evidence="3" id="KW-1185">Reference proteome</keyword>
<feature type="transmembrane region" description="Helical" evidence="1">
    <location>
        <begin position="53"/>
        <end position="74"/>
    </location>
</feature>
<dbReference type="Pfam" id="PF12730">
    <property type="entry name" value="ABC2_membrane_4"/>
    <property type="match status" value="1"/>
</dbReference>
<dbReference type="EMBL" id="JPVP01000034">
    <property type="protein sequence ID" value="KGR88965.1"/>
    <property type="molecule type" value="Genomic_DNA"/>
</dbReference>
<keyword evidence="1" id="KW-1133">Transmembrane helix</keyword>
<feature type="transmembrane region" description="Helical" evidence="1">
    <location>
        <begin position="21"/>
        <end position="41"/>
    </location>
</feature>
<dbReference type="STRING" id="1220589.CD32_00865"/>
<protein>
    <recommendedName>
        <fullName evidence="4">Lantibiotic immunity ABC transporter MutE/EpiE family permease subunit</fullName>
    </recommendedName>
</protein>
<comment type="caution">
    <text evidence="2">The sequence shown here is derived from an EMBL/GenBank/DDBJ whole genome shotgun (WGS) entry which is preliminary data.</text>
</comment>
<evidence type="ECO:0000313" key="3">
    <source>
        <dbReference type="Proteomes" id="UP000030437"/>
    </source>
</evidence>
<gene>
    <name evidence="2" type="ORF">CD32_00865</name>
</gene>
<keyword evidence="1" id="KW-0812">Transmembrane</keyword>
<dbReference type="Proteomes" id="UP000030437">
    <property type="component" value="Unassembled WGS sequence"/>
</dbReference>
<feature type="transmembrane region" description="Helical" evidence="1">
    <location>
        <begin position="223"/>
        <end position="245"/>
    </location>
</feature>
<feature type="transmembrane region" description="Helical" evidence="1">
    <location>
        <begin position="102"/>
        <end position="126"/>
    </location>
</feature>
<dbReference type="eggNOG" id="COG4200">
    <property type="taxonomic scope" value="Bacteria"/>
</dbReference>
<reference evidence="2 3" key="1">
    <citation type="submission" date="2014-02" db="EMBL/GenBank/DDBJ databases">
        <title>Draft genome sequence of Lysinibacillus odysseyi NBRC 100172.</title>
        <authorList>
            <person name="Zhang F."/>
            <person name="Wang G."/>
            <person name="Zhang L."/>
        </authorList>
    </citation>
    <scope>NUCLEOTIDE SEQUENCE [LARGE SCALE GENOMIC DNA]</scope>
    <source>
        <strain evidence="2 3">NBRC 100172</strain>
    </source>
</reference>
<dbReference type="AlphaFoldDB" id="A0A0A3IZS5"/>
<evidence type="ECO:0000256" key="1">
    <source>
        <dbReference type="SAM" id="Phobius"/>
    </source>
</evidence>
<evidence type="ECO:0000313" key="2">
    <source>
        <dbReference type="EMBL" id="KGR88965.1"/>
    </source>
</evidence>
<keyword evidence="1" id="KW-0472">Membrane</keyword>
<dbReference type="CDD" id="cd21807">
    <property type="entry name" value="ABC-2_lan_permease_MutE_EpiE-like"/>
    <property type="match status" value="1"/>
</dbReference>